<proteinExistence type="predicted"/>
<gene>
    <name evidence="1" type="ORF">IPH26_11020</name>
</gene>
<name>A0A9D7E461_9PROT</name>
<sequence>MKTLDILRMSLFGVVLLLGAGTANNALAALVRIVEPYTSTDTVVSPTTSDVPTFEWTSSGAISRFELQLSDQADFRSYWYRPAAGTTRSLTYASRDWSRFNTTVTAPGRLLDGTGYFLRINAYAANGTPLAESMPVPFTARALVSGTYCNPDFDVITPENANPHRTRGVHVVPGGRIDPSFRVHVIPGETAIQSQVYDSTDTLLCTLTSGPILRSRAGIPSKGLNATMTMRFDLRTQDYFDRITGAGPHIPVVLLGDMASLPSVTGGTAGSEGIGPIFGDLSNWIDSGNCVKPRLTDGDTSGNLTVIESFRNSRVCLFGNQSINYQKLTDQTYHVEIRATPVLRGVDVIRNRISYKVTTASGALVAQAENLVDDTPPTTQMHGGWLLLGLIGGQSSLPPFDLWFDNLVVDYAPAATADGLPVGNDLLVAYPPPTGLLLKSNNGSWTTAYRKSPLRMANGDIDADGVSDVLMDFGSTGIWLWRSGAPWRAVYPSSARELVATDLDANGKTDFIVNFGPPRGLYAHMDDGTWRQLHSVPPRQVVSANLDGDPRRDLVVDFGPPYGIWLYLNDTDWVALHGISATDIVVGDLDGNGIDDIVVDFGSQYGIWIYMNQADWVPLHGVSSQQMTIGNFDSDPRKDLVVDFGPQYGIWIWKNNSAWQPVHGAASKRLRPADLDRNGIDDLVVDFGPPFGLWAWMNGVKWVQQSGASPQEFIAIDADRD</sequence>
<reference evidence="1" key="1">
    <citation type="submission" date="2020-10" db="EMBL/GenBank/DDBJ databases">
        <title>Connecting structure to function with the recovery of over 1000 high-quality activated sludge metagenome-assembled genomes encoding full-length rRNA genes using long-read sequencing.</title>
        <authorList>
            <person name="Singleton C.M."/>
            <person name="Petriglieri F."/>
            <person name="Kristensen J.M."/>
            <person name="Kirkegaard R.H."/>
            <person name="Michaelsen T.Y."/>
            <person name="Andersen M.H."/>
            <person name="Karst S.M."/>
            <person name="Dueholm M.S."/>
            <person name="Nielsen P.H."/>
            <person name="Albertsen M."/>
        </authorList>
    </citation>
    <scope>NUCLEOTIDE SEQUENCE</scope>
    <source>
        <strain evidence="1">Bjer_18-Q3-R1-45_BAT3C.347</strain>
    </source>
</reference>
<accession>A0A9D7E461</accession>
<dbReference type="AlphaFoldDB" id="A0A9D7E461"/>
<comment type="caution">
    <text evidence="1">The sequence shown here is derived from an EMBL/GenBank/DDBJ whole genome shotgun (WGS) entry which is preliminary data.</text>
</comment>
<dbReference type="EMBL" id="JADJEV010000003">
    <property type="protein sequence ID" value="MBK6973443.1"/>
    <property type="molecule type" value="Genomic_DNA"/>
</dbReference>
<organism evidence="1 2">
    <name type="scientific">Candidatus Methylophosphatis roskildensis</name>
    <dbReference type="NCBI Taxonomy" id="2899263"/>
    <lineage>
        <taxon>Bacteria</taxon>
        <taxon>Pseudomonadati</taxon>
        <taxon>Pseudomonadota</taxon>
        <taxon>Betaproteobacteria</taxon>
        <taxon>Nitrosomonadales</taxon>
        <taxon>Sterolibacteriaceae</taxon>
        <taxon>Candidatus Methylophosphatis</taxon>
    </lineage>
</organism>
<protein>
    <submittedName>
        <fullName evidence="1">VCBS repeat-containing protein</fullName>
    </submittedName>
</protein>
<evidence type="ECO:0000313" key="2">
    <source>
        <dbReference type="Proteomes" id="UP000807785"/>
    </source>
</evidence>
<dbReference type="Proteomes" id="UP000807785">
    <property type="component" value="Unassembled WGS sequence"/>
</dbReference>
<evidence type="ECO:0000313" key="1">
    <source>
        <dbReference type="EMBL" id="MBK6973443.1"/>
    </source>
</evidence>
<dbReference type="InterPro" id="IPR028994">
    <property type="entry name" value="Integrin_alpha_N"/>
</dbReference>
<dbReference type="SUPFAM" id="SSF69318">
    <property type="entry name" value="Integrin alpha N-terminal domain"/>
    <property type="match status" value="1"/>
</dbReference>
<dbReference type="PANTHER" id="PTHR46580">
    <property type="entry name" value="SENSOR KINASE-RELATED"/>
    <property type="match status" value="1"/>
</dbReference>